<keyword evidence="3" id="KW-1185">Reference proteome</keyword>
<dbReference type="Proteomes" id="UP000051621">
    <property type="component" value="Unassembled WGS sequence"/>
</dbReference>
<proteinExistence type="predicted"/>
<dbReference type="AlphaFoldDB" id="A0A0R1M324"/>
<gene>
    <name evidence="2" type="ORF">FC81_GL000493</name>
</gene>
<keyword evidence="1" id="KW-0732">Signal</keyword>
<reference evidence="2 3" key="1">
    <citation type="journal article" date="2015" name="Genome Announc.">
        <title>Expanding the biotechnology potential of lactobacilli through comparative genomics of 213 strains and associated genera.</title>
        <authorList>
            <person name="Sun Z."/>
            <person name="Harris H.M."/>
            <person name="McCann A."/>
            <person name="Guo C."/>
            <person name="Argimon S."/>
            <person name="Zhang W."/>
            <person name="Yang X."/>
            <person name="Jeffery I.B."/>
            <person name="Cooney J.C."/>
            <person name="Kagawa T.F."/>
            <person name="Liu W."/>
            <person name="Song Y."/>
            <person name="Salvetti E."/>
            <person name="Wrobel A."/>
            <person name="Rasinkangas P."/>
            <person name="Parkhill J."/>
            <person name="Rea M.C."/>
            <person name="O'Sullivan O."/>
            <person name="Ritari J."/>
            <person name="Douillard F.P."/>
            <person name="Paul Ross R."/>
            <person name="Yang R."/>
            <person name="Briner A.E."/>
            <person name="Felis G.E."/>
            <person name="de Vos W.M."/>
            <person name="Barrangou R."/>
            <person name="Klaenhammer T.R."/>
            <person name="Caufield P.W."/>
            <person name="Cui Y."/>
            <person name="Zhang H."/>
            <person name="O'Toole P.W."/>
        </authorList>
    </citation>
    <scope>NUCLEOTIDE SEQUENCE [LARGE SCALE GENOMIC DNA]</scope>
    <source>
        <strain evidence="2 3">DSM 19910</strain>
    </source>
</reference>
<dbReference type="EMBL" id="AZEF01000061">
    <property type="protein sequence ID" value="KRL00116.1"/>
    <property type="molecule type" value="Genomic_DNA"/>
</dbReference>
<comment type="caution">
    <text evidence="2">The sequence shown here is derived from an EMBL/GenBank/DDBJ whole genome shotgun (WGS) entry which is preliminary data.</text>
</comment>
<accession>A0A0R1M324</accession>
<dbReference type="PATRIC" id="fig|1423731.3.peg.508"/>
<organism evidence="2 3">
    <name type="scientific">Liquorilactobacillus capillatus DSM 19910</name>
    <dbReference type="NCBI Taxonomy" id="1423731"/>
    <lineage>
        <taxon>Bacteria</taxon>
        <taxon>Bacillati</taxon>
        <taxon>Bacillota</taxon>
        <taxon>Bacilli</taxon>
        <taxon>Lactobacillales</taxon>
        <taxon>Lactobacillaceae</taxon>
        <taxon>Liquorilactobacillus</taxon>
    </lineage>
</organism>
<feature type="chain" id="PRO_5038967800" description="Cell surface protein" evidence="1">
    <location>
        <begin position="24"/>
        <end position="202"/>
    </location>
</feature>
<name>A0A0R1M324_9LACO</name>
<evidence type="ECO:0000313" key="2">
    <source>
        <dbReference type="EMBL" id="KRL00116.1"/>
    </source>
</evidence>
<evidence type="ECO:0008006" key="4">
    <source>
        <dbReference type="Google" id="ProtNLM"/>
    </source>
</evidence>
<feature type="signal peptide" evidence="1">
    <location>
        <begin position="1"/>
        <end position="23"/>
    </location>
</feature>
<dbReference type="OrthoDB" id="1650483at2"/>
<evidence type="ECO:0000313" key="3">
    <source>
        <dbReference type="Proteomes" id="UP000051621"/>
    </source>
</evidence>
<sequence>MNKFSKLGLVSVVALSISGISFLGESTNGANTVYAKAQQTALGAGSFKVGKSKDIKPGRYIIKATNGSGNVSNSTGSLNLILGQTPDENSGQVDSYTTTLKKGDTVQLEGIESTSFSPAGKRTYKTQLNAGDWVVGKDIKPGRYIITAISGSGNISTDDGDVNEILGTTSDENSGQVTKVTADLTKGQVLSTGLEQINLAKD</sequence>
<evidence type="ECO:0000256" key="1">
    <source>
        <dbReference type="SAM" id="SignalP"/>
    </source>
</evidence>
<dbReference type="RefSeq" id="WP_057746701.1">
    <property type="nucleotide sequence ID" value="NZ_AZEF01000061.1"/>
</dbReference>
<protein>
    <recommendedName>
        <fullName evidence="4">Cell surface protein</fullName>
    </recommendedName>
</protein>
<dbReference type="STRING" id="1423731.FC81_GL000493"/>